<keyword evidence="2 4" id="KW-0560">Oxidoreductase</keyword>
<dbReference type="InterPro" id="IPR020904">
    <property type="entry name" value="Sc_DH/Rdtase_CS"/>
</dbReference>
<gene>
    <name evidence="4" type="primary">fabG_2</name>
    <name evidence="4" type="ORF">LMG3431_00299</name>
</gene>
<dbReference type="SUPFAM" id="SSF51735">
    <property type="entry name" value="NAD(P)-binding Rossmann-fold domains"/>
    <property type="match status" value="1"/>
</dbReference>
<dbReference type="RefSeq" id="WP_175172647.1">
    <property type="nucleotide sequence ID" value="NZ_CADIJX010000001.1"/>
</dbReference>
<dbReference type="PANTHER" id="PTHR42760:SF40">
    <property type="entry name" value="3-OXOACYL-[ACYL-CARRIER-PROTEIN] REDUCTASE, CHLOROPLASTIC"/>
    <property type="match status" value="1"/>
</dbReference>
<dbReference type="Proteomes" id="UP000494108">
    <property type="component" value="Unassembled WGS sequence"/>
</dbReference>
<dbReference type="PRINTS" id="PR00080">
    <property type="entry name" value="SDRFAMILY"/>
</dbReference>
<dbReference type="EMBL" id="CADIJX010000001">
    <property type="protein sequence ID" value="CAB3626336.1"/>
    <property type="molecule type" value="Genomic_DNA"/>
</dbReference>
<dbReference type="PROSITE" id="PS00061">
    <property type="entry name" value="ADH_SHORT"/>
    <property type="match status" value="1"/>
</dbReference>
<dbReference type="Gene3D" id="3.40.50.720">
    <property type="entry name" value="NAD(P)-binding Rossmann-like Domain"/>
    <property type="match status" value="1"/>
</dbReference>
<evidence type="ECO:0000256" key="2">
    <source>
        <dbReference type="ARBA" id="ARBA00023002"/>
    </source>
</evidence>
<keyword evidence="5" id="KW-1185">Reference proteome</keyword>
<dbReference type="Pfam" id="PF13561">
    <property type="entry name" value="adh_short_C2"/>
    <property type="match status" value="1"/>
</dbReference>
<dbReference type="GO" id="GO:0004316">
    <property type="term" value="F:3-oxoacyl-[acyl-carrier-protein] reductase (NADPH) activity"/>
    <property type="evidence" value="ECO:0007669"/>
    <property type="project" value="UniProtKB-EC"/>
</dbReference>
<dbReference type="InterPro" id="IPR002347">
    <property type="entry name" value="SDR_fam"/>
</dbReference>
<dbReference type="EC" id="1.1.1.100" evidence="4"/>
<dbReference type="GO" id="GO:0030497">
    <property type="term" value="P:fatty acid elongation"/>
    <property type="evidence" value="ECO:0007669"/>
    <property type="project" value="TreeGrafter"/>
</dbReference>
<organism evidence="4 5">
    <name type="scientific">Achromobacter pestifer</name>
    <dbReference type="NCBI Taxonomy" id="1353889"/>
    <lineage>
        <taxon>Bacteria</taxon>
        <taxon>Pseudomonadati</taxon>
        <taxon>Pseudomonadota</taxon>
        <taxon>Betaproteobacteria</taxon>
        <taxon>Burkholderiales</taxon>
        <taxon>Alcaligenaceae</taxon>
        <taxon>Achromobacter</taxon>
    </lineage>
</organism>
<dbReference type="PRINTS" id="PR00081">
    <property type="entry name" value="GDHRDH"/>
</dbReference>
<dbReference type="SMART" id="SM00822">
    <property type="entry name" value="PKS_KR"/>
    <property type="match status" value="1"/>
</dbReference>
<dbReference type="PANTHER" id="PTHR42760">
    <property type="entry name" value="SHORT-CHAIN DEHYDROGENASES/REDUCTASES FAMILY MEMBER"/>
    <property type="match status" value="1"/>
</dbReference>
<evidence type="ECO:0000256" key="1">
    <source>
        <dbReference type="ARBA" id="ARBA00006484"/>
    </source>
</evidence>
<evidence type="ECO:0000313" key="5">
    <source>
        <dbReference type="Proteomes" id="UP000494108"/>
    </source>
</evidence>
<name>A0A6S6Z2K0_9BURK</name>
<comment type="similarity">
    <text evidence="1">Belongs to the short-chain dehydrogenases/reductases (SDR) family.</text>
</comment>
<protein>
    <submittedName>
        <fullName evidence="4">3-oxoacyl-[acyl-carrier-protein] reductase FabG</fullName>
        <ecNumber evidence="4">1.1.1.100</ecNumber>
    </submittedName>
</protein>
<reference evidence="4 5" key="1">
    <citation type="submission" date="2020-04" db="EMBL/GenBank/DDBJ databases">
        <authorList>
            <person name="De Canck E."/>
        </authorList>
    </citation>
    <scope>NUCLEOTIDE SEQUENCE [LARGE SCALE GENOMIC DNA]</scope>
    <source>
        <strain evidence="4 5">LMG 3431</strain>
    </source>
</reference>
<dbReference type="InterPro" id="IPR057326">
    <property type="entry name" value="KR_dom"/>
</dbReference>
<proteinExistence type="inferred from homology"/>
<dbReference type="FunFam" id="3.40.50.720:FF:000173">
    <property type="entry name" value="3-oxoacyl-[acyl-carrier protein] reductase"/>
    <property type="match status" value="1"/>
</dbReference>
<feature type="domain" description="Ketoreductase" evidence="3">
    <location>
        <begin position="14"/>
        <end position="196"/>
    </location>
</feature>
<evidence type="ECO:0000259" key="3">
    <source>
        <dbReference type="SMART" id="SM00822"/>
    </source>
</evidence>
<dbReference type="AlphaFoldDB" id="A0A6S6Z2K0"/>
<dbReference type="InterPro" id="IPR036291">
    <property type="entry name" value="NAD(P)-bd_dom_sf"/>
</dbReference>
<accession>A0A6S6Z2K0</accession>
<evidence type="ECO:0000313" key="4">
    <source>
        <dbReference type="EMBL" id="CAB3626336.1"/>
    </source>
</evidence>
<sequence>MNLPSSAPCLLTQRSIIVTGAAQGIGRAISELALQLGARVTAVDMNADALADFQRAAGDALLTMAGDVSDPDFAPSVVERAAAHFGGVDGLVNNAGITRTAMIEKMSVDAWNQVLNVHLTGSFHFLQAAGRHMLAVARETGRPGGSVVNITSDAGRRGTIGQINYAAAKSGVLGMTMSAAREWGKYGIRVNTIGFGVVETPMTETIRGDKFRDTYLSQIPLGRFGQPAEVAWPVCFLLSDAASYMTGQHLYANGGMTIGS</sequence>